<organism evidence="2 3">
    <name type="scientific">Phytohabitans suffuscus</name>
    <dbReference type="NCBI Taxonomy" id="624315"/>
    <lineage>
        <taxon>Bacteria</taxon>
        <taxon>Bacillati</taxon>
        <taxon>Actinomycetota</taxon>
        <taxon>Actinomycetes</taxon>
        <taxon>Micromonosporales</taxon>
        <taxon>Micromonosporaceae</taxon>
    </lineage>
</organism>
<gene>
    <name evidence="2" type="ORF">Psuf_087720</name>
</gene>
<dbReference type="AlphaFoldDB" id="A0A6F8YZE6"/>
<protein>
    <submittedName>
        <fullName evidence="2">Uncharacterized protein</fullName>
    </submittedName>
</protein>
<reference evidence="2 3" key="1">
    <citation type="submission" date="2020-03" db="EMBL/GenBank/DDBJ databases">
        <title>Whole genome shotgun sequence of Phytohabitans suffuscus NBRC 105367.</title>
        <authorList>
            <person name="Komaki H."/>
            <person name="Tamura T."/>
        </authorList>
    </citation>
    <scope>NUCLEOTIDE SEQUENCE [LARGE SCALE GENOMIC DNA]</scope>
    <source>
        <strain evidence="2 3">NBRC 105367</strain>
    </source>
</reference>
<evidence type="ECO:0000313" key="2">
    <source>
        <dbReference type="EMBL" id="BCB91459.1"/>
    </source>
</evidence>
<feature type="compositionally biased region" description="Basic residues" evidence="1">
    <location>
        <begin position="93"/>
        <end position="102"/>
    </location>
</feature>
<proteinExistence type="predicted"/>
<dbReference type="KEGG" id="psuu:Psuf_087720"/>
<accession>A0A6F8YZE6</accession>
<feature type="region of interest" description="Disordered" evidence="1">
    <location>
        <begin position="93"/>
        <end position="118"/>
    </location>
</feature>
<reference evidence="2 3" key="2">
    <citation type="submission" date="2020-03" db="EMBL/GenBank/DDBJ databases">
        <authorList>
            <person name="Ichikawa N."/>
            <person name="Kimura A."/>
            <person name="Kitahashi Y."/>
            <person name="Uohara A."/>
        </authorList>
    </citation>
    <scope>NUCLEOTIDE SEQUENCE [LARGE SCALE GENOMIC DNA]</scope>
    <source>
        <strain evidence="2 3">NBRC 105367</strain>
    </source>
</reference>
<dbReference type="EMBL" id="AP022871">
    <property type="protein sequence ID" value="BCB91459.1"/>
    <property type="molecule type" value="Genomic_DNA"/>
</dbReference>
<sequence>MRVLLELGVERAGQLHHHGREPAPGTLLLLGQPARLLHDQMLPARLPYPVPVDVTLRDATATDSDFCYALHEATLGPYVAAVWGWDDAAQRRFHRRGRRQARRTSGGEAPPRARRGPCAVRVRWRRR</sequence>
<evidence type="ECO:0000313" key="3">
    <source>
        <dbReference type="Proteomes" id="UP000503011"/>
    </source>
</evidence>
<keyword evidence="3" id="KW-1185">Reference proteome</keyword>
<evidence type="ECO:0000256" key="1">
    <source>
        <dbReference type="SAM" id="MobiDB-lite"/>
    </source>
</evidence>
<dbReference type="Proteomes" id="UP000503011">
    <property type="component" value="Chromosome"/>
</dbReference>
<name>A0A6F8YZE6_9ACTN</name>